<gene>
    <name evidence="3" type="ORF">EDD60_10683</name>
</gene>
<dbReference type="Pfam" id="PF01381">
    <property type="entry name" value="HTH_3"/>
    <property type="match status" value="1"/>
</dbReference>
<name>A0A4V2W5P6_9FIRM</name>
<feature type="domain" description="HTH cro/C1-type" evidence="2">
    <location>
        <begin position="10"/>
        <end position="64"/>
    </location>
</feature>
<dbReference type="EMBL" id="SMCQ01000006">
    <property type="protein sequence ID" value="TCW00743.1"/>
    <property type="molecule type" value="Genomic_DNA"/>
</dbReference>
<comment type="caution">
    <text evidence="3">The sequence shown here is derived from an EMBL/GenBank/DDBJ whole genome shotgun (WGS) entry which is preliminary data.</text>
</comment>
<dbReference type="GeneID" id="98915044"/>
<dbReference type="GO" id="GO:0003677">
    <property type="term" value="F:DNA binding"/>
    <property type="evidence" value="ECO:0007669"/>
    <property type="project" value="UniProtKB-KW"/>
</dbReference>
<evidence type="ECO:0000313" key="3">
    <source>
        <dbReference type="EMBL" id="TCW00743.1"/>
    </source>
</evidence>
<dbReference type="PANTHER" id="PTHR46558:SF11">
    <property type="entry name" value="HTH-TYPE TRANSCRIPTIONAL REGULATOR XRE"/>
    <property type="match status" value="1"/>
</dbReference>
<dbReference type="SUPFAM" id="SSF47413">
    <property type="entry name" value="lambda repressor-like DNA-binding domains"/>
    <property type="match status" value="1"/>
</dbReference>
<dbReference type="InterPro" id="IPR010982">
    <property type="entry name" value="Lambda_DNA-bd_dom_sf"/>
</dbReference>
<keyword evidence="1" id="KW-0238">DNA-binding</keyword>
<dbReference type="Gene3D" id="1.10.260.40">
    <property type="entry name" value="lambda repressor-like DNA-binding domains"/>
    <property type="match status" value="1"/>
</dbReference>
<keyword evidence="4" id="KW-1185">Reference proteome</keyword>
<dbReference type="PROSITE" id="PS50943">
    <property type="entry name" value="HTH_CROC1"/>
    <property type="match status" value="1"/>
</dbReference>
<dbReference type="InterPro" id="IPR001387">
    <property type="entry name" value="Cro/C1-type_HTH"/>
</dbReference>
<evidence type="ECO:0000259" key="2">
    <source>
        <dbReference type="PROSITE" id="PS50943"/>
    </source>
</evidence>
<dbReference type="RefSeq" id="WP_066446820.1">
    <property type="nucleotide sequence ID" value="NZ_JANKBF010000004.1"/>
</dbReference>
<organism evidence="3 4">
    <name type="scientific">Longibaculum muris</name>
    <dbReference type="NCBI Taxonomy" id="1796628"/>
    <lineage>
        <taxon>Bacteria</taxon>
        <taxon>Bacillati</taxon>
        <taxon>Bacillota</taxon>
        <taxon>Erysipelotrichia</taxon>
        <taxon>Erysipelotrichales</taxon>
        <taxon>Coprobacillaceae</taxon>
        <taxon>Longibaculum</taxon>
    </lineage>
</organism>
<dbReference type="Proteomes" id="UP000295515">
    <property type="component" value="Unassembled WGS sequence"/>
</dbReference>
<proteinExistence type="predicted"/>
<dbReference type="CDD" id="cd00093">
    <property type="entry name" value="HTH_XRE"/>
    <property type="match status" value="1"/>
</dbReference>
<dbReference type="SMART" id="SM00530">
    <property type="entry name" value="HTH_XRE"/>
    <property type="match status" value="1"/>
</dbReference>
<evidence type="ECO:0000256" key="1">
    <source>
        <dbReference type="ARBA" id="ARBA00023125"/>
    </source>
</evidence>
<evidence type="ECO:0000313" key="4">
    <source>
        <dbReference type="Proteomes" id="UP000295515"/>
    </source>
</evidence>
<accession>A0A4V2W5P6</accession>
<dbReference type="AlphaFoldDB" id="A0A4V2W5P6"/>
<sequence>MDQIHLGDNISRLRHQKKITQEELARFMGVTKASVSKWETNQSLPDILLLPQLASFFDISVDELLGYKPQLSKEQIQKYYFDFAAQFASEAFEEVMEKSEVLVKKYYSCYGFLLQICVLWLNHCHMASTQARQIEILERIAEICSHITSHCLDNGICNDAIMLKAMCQLQYGEIDDVIIVLEEMLNPYHFFHQGESILIQAYQMKGQFQQAHQFTQFEIYTHLMEFINLSIHYLSIHVQDLQRCEETIKRLDEVIKTYHIEKLNPNTTAQFYYQCAIVYCQHQNDQQALERLTDFVKLVCEMMEGDHILLHGDEYFDQIHIYFEQSDLGVHPVRNKKLILQSALQALEVAELNRLKEDHCLQSLKLQLKRKGETL</sequence>
<protein>
    <submittedName>
        <fullName evidence="3">Helix-turn-helix protein</fullName>
    </submittedName>
</protein>
<dbReference type="PANTHER" id="PTHR46558">
    <property type="entry name" value="TRACRIPTIONAL REGULATORY PROTEIN-RELATED-RELATED"/>
    <property type="match status" value="1"/>
</dbReference>
<reference evidence="3 4" key="1">
    <citation type="submission" date="2019-03" db="EMBL/GenBank/DDBJ databases">
        <title>Genomic Encyclopedia of Type Strains, Phase IV (KMG-IV): sequencing the most valuable type-strain genomes for metagenomic binning, comparative biology and taxonomic classification.</title>
        <authorList>
            <person name="Goeker M."/>
        </authorList>
    </citation>
    <scope>NUCLEOTIDE SEQUENCE [LARGE SCALE GENOMIC DNA]</scope>
    <source>
        <strain evidence="3 4">DSM 29487</strain>
    </source>
</reference>